<accession>A0A7W6PRJ2</accession>
<sequence>MLSTLAVLLSLTSLHSLPVATRGNEVDVELVLAVDTSRSMDYEEVRIQREGYVAALQHPDFINAVKMGLIGKIAITYYEWAGEVDPSSVLDWQIIETGADAKAFADKLAARPIATQRRTSISAAITFGTSTIGGNRFEGMRKVIDVSGDGPNNMGGPVETARDQAIASGIIINGLALVLRPSGTTTGLDRYYKDCVIGGPGSFVLPVQKIEDFEVAVRRKLIMEVSGLQPPADVWKIATEPKSDCSVGENQWREFFDR</sequence>
<proteinExistence type="predicted"/>
<dbReference type="EMBL" id="JACIEC010000006">
    <property type="protein sequence ID" value="MBB4145270.1"/>
    <property type="molecule type" value="Genomic_DNA"/>
</dbReference>
<comment type="caution">
    <text evidence="1">The sequence shown here is derived from an EMBL/GenBank/DDBJ whole genome shotgun (WGS) entry which is preliminary data.</text>
</comment>
<dbReference type="RefSeq" id="WP_165132014.1">
    <property type="nucleotide sequence ID" value="NZ_CP049249.1"/>
</dbReference>
<evidence type="ECO:0000313" key="2">
    <source>
        <dbReference type="Proteomes" id="UP000519897"/>
    </source>
</evidence>
<gene>
    <name evidence="1" type="ORF">GGQ72_003833</name>
</gene>
<dbReference type="AlphaFoldDB" id="A0A7W6PRJ2"/>
<dbReference type="Gene3D" id="3.40.50.410">
    <property type="entry name" value="von Willebrand factor, type A domain"/>
    <property type="match status" value="1"/>
</dbReference>
<organism evidence="1 2">
    <name type="scientific">Rhizobium rhizoryzae</name>
    <dbReference type="NCBI Taxonomy" id="451876"/>
    <lineage>
        <taxon>Bacteria</taxon>
        <taxon>Pseudomonadati</taxon>
        <taxon>Pseudomonadota</taxon>
        <taxon>Alphaproteobacteria</taxon>
        <taxon>Hyphomicrobiales</taxon>
        <taxon>Rhizobiaceae</taxon>
        <taxon>Rhizobium/Agrobacterium group</taxon>
        <taxon>Rhizobium</taxon>
    </lineage>
</organism>
<dbReference type="InterPro" id="IPR010607">
    <property type="entry name" value="DUF1194"/>
</dbReference>
<name>A0A7W6PRJ2_9HYPH</name>
<protein>
    <recommendedName>
        <fullName evidence="3">DUF1194 domain-containing protein</fullName>
    </recommendedName>
</protein>
<evidence type="ECO:0000313" key="1">
    <source>
        <dbReference type="EMBL" id="MBB4145270.1"/>
    </source>
</evidence>
<dbReference type="Pfam" id="PF06707">
    <property type="entry name" value="DUF1194"/>
    <property type="match status" value="1"/>
</dbReference>
<reference evidence="1 2" key="1">
    <citation type="submission" date="2020-08" db="EMBL/GenBank/DDBJ databases">
        <title>Genomic Encyclopedia of Type Strains, Phase IV (KMG-IV): sequencing the most valuable type-strain genomes for metagenomic binning, comparative biology and taxonomic classification.</title>
        <authorList>
            <person name="Goeker M."/>
        </authorList>
    </citation>
    <scope>NUCLEOTIDE SEQUENCE [LARGE SCALE GENOMIC DNA]</scope>
    <source>
        <strain evidence="1 2">DSM 29514</strain>
    </source>
</reference>
<dbReference type="SUPFAM" id="SSF53300">
    <property type="entry name" value="vWA-like"/>
    <property type="match status" value="1"/>
</dbReference>
<evidence type="ECO:0008006" key="3">
    <source>
        <dbReference type="Google" id="ProtNLM"/>
    </source>
</evidence>
<dbReference type="Proteomes" id="UP000519897">
    <property type="component" value="Unassembled WGS sequence"/>
</dbReference>
<dbReference type="InterPro" id="IPR036465">
    <property type="entry name" value="vWFA_dom_sf"/>
</dbReference>
<keyword evidence="2" id="KW-1185">Reference proteome</keyword>